<name>A0A366HNG8_9BACT</name>
<keyword evidence="6" id="KW-0963">Cytoplasm</keyword>
<comment type="similarity">
    <text evidence="4">Belongs to the KdsA family.</text>
</comment>
<accession>A0A366HNG8</accession>
<comment type="subcellular location">
    <subcellularLocation>
        <location evidence="1">Cytoplasm</location>
    </subcellularLocation>
</comment>
<evidence type="ECO:0000256" key="7">
    <source>
        <dbReference type="ARBA" id="ARBA00022679"/>
    </source>
</evidence>
<comment type="pathway">
    <text evidence="2">Bacterial outer membrane biogenesis; lipopolysaccharide biosynthesis.</text>
</comment>
<evidence type="ECO:0000256" key="6">
    <source>
        <dbReference type="ARBA" id="ARBA00022490"/>
    </source>
</evidence>
<keyword evidence="11" id="KW-1185">Reference proteome</keyword>
<keyword evidence="7" id="KW-0808">Transferase</keyword>
<dbReference type="EC" id="2.5.1.55" evidence="5"/>
<dbReference type="RefSeq" id="WP_113958962.1">
    <property type="nucleotide sequence ID" value="NZ_QNRR01000004.1"/>
</dbReference>
<evidence type="ECO:0000256" key="4">
    <source>
        <dbReference type="ARBA" id="ARBA00010499"/>
    </source>
</evidence>
<dbReference type="Proteomes" id="UP000253426">
    <property type="component" value="Unassembled WGS sequence"/>
</dbReference>
<sequence>MPAPFLSSLPIVDLGRDVRFDGVQPVFILGPCVIESEAFVWDMARQIKGIADELGLRWVFKASYDKANRSSGKSYRGMSLEEGCGILAAIGKELGVPVTTDVHSPEEATRAAEWIDFLQIPAFLCRQTDLIEAAGRTGRAVNVKKGQFLAPWDVKNIAEKLQSVGCNNFVFTERGTTFGYQNLVADMRSLYWMRELGYRVVMDATHSVQRPGGLGSATGGDGKLAPVLARAAVAAGVDGVFIETHVDPSKALSDGPNQIPLGDLKGLLSQLLRIHEIAKE</sequence>
<evidence type="ECO:0000256" key="2">
    <source>
        <dbReference type="ARBA" id="ARBA00004756"/>
    </source>
</evidence>
<dbReference type="InterPro" id="IPR013785">
    <property type="entry name" value="Aldolase_TIM"/>
</dbReference>
<dbReference type="NCBIfam" id="NF003543">
    <property type="entry name" value="PRK05198.1"/>
    <property type="match status" value="1"/>
</dbReference>
<dbReference type="OrthoDB" id="9780456at2"/>
<reference evidence="10 11" key="1">
    <citation type="submission" date="2018-06" db="EMBL/GenBank/DDBJ databases">
        <title>Genomic Encyclopedia of Type Strains, Phase IV (KMG-IV): sequencing the most valuable type-strain genomes for metagenomic binning, comparative biology and taxonomic classification.</title>
        <authorList>
            <person name="Goeker M."/>
        </authorList>
    </citation>
    <scope>NUCLEOTIDE SEQUENCE [LARGE SCALE GENOMIC DNA]</scope>
    <source>
        <strain evidence="10 11">DSM 25532</strain>
    </source>
</reference>
<organism evidence="10 11">
    <name type="scientific">Roseimicrobium gellanilyticum</name>
    <dbReference type="NCBI Taxonomy" id="748857"/>
    <lineage>
        <taxon>Bacteria</taxon>
        <taxon>Pseudomonadati</taxon>
        <taxon>Verrucomicrobiota</taxon>
        <taxon>Verrucomicrobiia</taxon>
        <taxon>Verrucomicrobiales</taxon>
        <taxon>Verrucomicrobiaceae</taxon>
        <taxon>Roseimicrobium</taxon>
    </lineage>
</organism>
<dbReference type="GO" id="GO:0009103">
    <property type="term" value="P:lipopolysaccharide biosynthetic process"/>
    <property type="evidence" value="ECO:0007669"/>
    <property type="project" value="UniProtKB-UniPathway"/>
</dbReference>
<dbReference type="GO" id="GO:0005737">
    <property type="term" value="C:cytoplasm"/>
    <property type="evidence" value="ECO:0007669"/>
    <property type="project" value="UniProtKB-SubCell"/>
</dbReference>
<protein>
    <recommendedName>
        <fullName evidence="5">3-deoxy-8-phosphooctulonate synthase</fullName>
        <ecNumber evidence="5">2.5.1.55</ecNumber>
    </recommendedName>
</protein>
<dbReference type="EMBL" id="QNRR01000004">
    <property type="protein sequence ID" value="RBP44573.1"/>
    <property type="molecule type" value="Genomic_DNA"/>
</dbReference>
<dbReference type="PANTHER" id="PTHR21057">
    <property type="entry name" value="PHOSPHO-2-DEHYDRO-3-DEOXYHEPTONATE ALDOLASE"/>
    <property type="match status" value="1"/>
</dbReference>
<dbReference type="UniPathway" id="UPA00357">
    <property type="reaction ID" value="UER00474"/>
</dbReference>
<evidence type="ECO:0000313" key="10">
    <source>
        <dbReference type="EMBL" id="RBP44573.1"/>
    </source>
</evidence>
<dbReference type="InterPro" id="IPR006218">
    <property type="entry name" value="DAHP1/KDSA"/>
</dbReference>
<gene>
    <name evidence="10" type="ORF">DES53_104394</name>
</gene>
<dbReference type="UniPathway" id="UPA00030"/>
<comment type="pathway">
    <text evidence="3">Carbohydrate biosynthesis; 3-deoxy-D-manno-octulosonate biosynthesis; 3-deoxy-D-manno-octulosonate from D-ribulose 5-phosphate: step 2/3.</text>
</comment>
<evidence type="ECO:0000313" key="11">
    <source>
        <dbReference type="Proteomes" id="UP000253426"/>
    </source>
</evidence>
<feature type="domain" description="DAHP synthetase I/KDSA" evidence="9">
    <location>
        <begin position="22"/>
        <end position="276"/>
    </location>
</feature>
<dbReference type="Gene3D" id="3.20.20.70">
    <property type="entry name" value="Aldolase class I"/>
    <property type="match status" value="1"/>
</dbReference>
<dbReference type="InterPro" id="IPR006269">
    <property type="entry name" value="KDO8P_synthase"/>
</dbReference>
<evidence type="ECO:0000256" key="5">
    <source>
        <dbReference type="ARBA" id="ARBA00012693"/>
    </source>
</evidence>
<comment type="caution">
    <text evidence="10">The sequence shown here is derived from an EMBL/GenBank/DDBJ whole genome shotgun (WGS) entry which is preliminary data.</text>
</comment>
<comment type="catalytic activity">
    <reaction evidence="8">
        <text>D-arabinose 5-phosphate + phosphoenolpyruvate + H2O = 3-deoxy-alpha-D-manno-2-octulosonate-8-phosphate + phosphate</text>
        <dbReference type="Rhea" id="RHEA:14053"/>
        <dbReference type="ChEBI" id="CHEBI:15377"/>
        <dbReference type="ChEBI" id="CHEBI:43474"/>
        <dbReference type="ChEBI" id="CHEBI:57693"/>
        <dbReference type="ChEBI" id="CHEBI:58702"/>
        <dbReference type="ChEBI" id="CHEBI:85985"/>
        <dbReference type="EC" id="2.5.1.55"/>
    </reaction>
</comment>
<dbReference type="Pfam" id="PF00793">
    <property type="entry name" value="DAHP_synth_1"/>
    <property type="match status" value="1"/>
</dbReference>
<evidence type="ECO:0000256" key="8">
    <source>
        <dbReference type="ARBA" id="ARBA00049112"/>
    </source>
</evidence>
<evidence type="ECO:0000256" key="1">
    <source>
        <dbReference type="ARBA" id="ARBA00004496"/>
    </source>
</evidence>
<evidence type="ECO:0000259" key="9">
    <source>
        <dbReference type="Pfam" id="PF00793"/>
    </source>
</evidence>
<evidence type="ECO:0000256" key="3">
    <source>
        <dbReference type="ARBA" id="ARBA00004845"/>
    </source>
</evidence>
<proteinExistence type="inferred from homology"/>
<dbReference type="AlphaFoldDB" id="A0A366HNG8"/>
<dbReference type="NCBIfam" id="TIGR01362">
    <property type="entry name" value="KDO8P_synth"/>
    <property type="match status" value="1"/>
</dbReference>
<dbReference type="GO" id="GO:0008676">
    <property type="term" value="F:3-deoxy-8-phosphooctulonate synthase activity"/>
    <property type="evidence" value="ECO:0007669"/>
    <property type="project" value="UniProtKB-EC"/>
</dbReference>
<dbReference type="SUPFAM" id="SSF51569">
    <property type="entry name" value="Aldolase"/>
    <property type="match status" value="1"/>
</dbReference>